<feature type="compositionally biased region" description="Basic and acidic residues" evidence="2">
    <location>
        <begin position="240"/>
        <end position="250"/>
    </location>
</feature>
<accession>A0ABN9BPI0</accession>
<protein>
    <submittedName>
        <fullName evidence="3">Uncharacterized protein</fullName>
    </submittedName>
</protein>
<feature type="compositionally biased region" description="Low complexity" evidence="2">
    <location>
        <begin position="317"/>
        <end position="326"/>
    </location>
</feature>
<dbReference type="Proteomes" id="UP001162483">
    <property type="component" value="Unassembled WGS sequence"/>
</dbReference>
<dbReference type="PANTHER" id="PTHR23158:SF38">
    <property type="entry name" value="MELANOMA INHIBITORY ACTIVITY PROTEIN 2"/>
    <property type="match status" value="1"/>
</dbReference>
<feature type="region of interest" description="Disordered" evidence="2">
    <location>
        <begin position="137"/>
        <end position="287"/>
    </location>
</feature>
<evidence type="ECO:0000256" key="2">
    <source>
        <dbReference type="SAM" id="MobiDB-lite"/>
    </source>
</evidence>
<dbReference type="InterPro" id="IPR051500">
    <property type="entry name" value="cTAGE_MIA/OTOR"/>
</dbReference>
<feature type="compositionally biased region" description="Basic and acidic residues" evidence="2">
    <location>
        <begin position="156"/>
        <end position="173"/>
    </location>
</feature>
<feature type="region of interest" description="Disordered" evidence="2">
    <location>
        <begin position="316"/>
        <end position="390"/>
    </location>
</feature>
<gene>
    <name evidence="3" type="ORF">SPARVUS_LOCUS3375540</name>
</gene>
<keyword evidence="4" id="KW-1185">Reference proteome</keyword>
<keyword evidence="1" id="KW-0175">Coiled coil</keyword>
<evidence type="ECO:0000313" key="3">
    <source>
        <dbReference type="EMBL" id="CAI9549582.1"/>
    </source>
</evidence>
<feature type="compositionally biased region" description="Pro residues" evidence="2">
    <location>
        <begin position="327"/>
        <end position="344"/>
    </location>
</feature>
<dbReference type="EMBL" id="CATNWA010005226">
    <property type="protein sequence ID" value="CAI9549582.1"/>
    <property type="molecule type" value="Genomic_DNA"/>
</dbReference>
<reference evidence="3" key="1">
    <citation type="submission" date="2023-05" db="EMBL/GenBank/DDBJ databases">
        <authorList>
            <person name="Stuckert A."/>
        </authorList>
    </citation>
    <scope>NUCLEOTIDE SEQUENCE</scope>
</reference>
<name>A0ABN9BPI0_9NEOB</name>
<comment type="caution">
    <text evidence="3">The sequence shown here is derived from an EMBL/GenBank/DDBJ whole genome shotgun (WGS) entry which is preliminary data.</text>
</comment>
<feature type="compositionally biased region" description="Basic and acidic residues" evidence="2">
    <location>
        <begin position="381"/>
        <end position="390"/>
    </location>
</feature>
<organism evidence="3 4">
    <name type="scientific">Staurois parvus</name>
    <dbReference type="NCBI Taxonomy" id="386267"/>
    <lineage>
        <taxon>Eukaryota</taxon>
        <taxon>Metazoa</taxon>
        <taxon>Chordata</taxon>
        <taxon>Craniata</taxon>
        <taxon>Vertebrata</taxon>
        <taxon>Euteleostomi</taxon>
        <taxon>Amphibia</taxon>
        <taxon>Batrachia</taxon>
        <taxon>Anura</taxon>
        <taxon>Neobatrachia</taxon>
        <taxon>Ranoidea</taxon>
        <taxon>Ranidae</taxon>
        <taxon>Staurois</taxon>
    </lineage>
</organism>
<evidence type="ECO:0000256" key="1">
    <source>
        <dbReference type="ARBA" id="ARBA00023054"/>
    </source>
</evidence>
<sequence>MAATELVTVKTRLTELEEETERTVASYQTQVTSYEKKAHDNWLTARAAERYLSDVKRETLHLRQKLTEAEYKLELLEKDPFALDVIQAIGRAYADAFINHPESSPYGLSPINRVPESRAFLSPPPLLEGPLRLSPMLTAGDRGMRPPGYYPGYPGPKERSDVNADRKSDHQRTLSDAGSLSPPWDREQKNNVPPPGLPFPEHHFPPRRPDRFYHYPPPSGRFSGPAELTRNQGKPFMDSQDGRSSPEFKSRGNTSRDGPEEANNVPGAPTTEGETVDGAPSEYPMYPPPPMRVPLLPMDPRAPFFRRPFPLPPPPMDMYGPPGYTGLPPPPPHIAMRGPLPPQHFPSYPMPSEAFYPPQHIQPPPRDDHPTETQPPSSDSASHHLPETQT</sequence>
<proteinExistence type="predicted"/>
<evidence type="ECO:0000313" key="4">
    <source>
        <dbReference type="Proteomes" id="UP001162483"/>
    </source>
</evidence>
<feature type="compositionally biased region" description="Basic and acidic residues" evidence="2">
    <location>
        <begin position="200"/>
        <end position="213"/>
    </location>
</feature>
<dbReference type="PANTHER" id="PTHR23158">
    <property type="entry name" value="MELANOMA INHIBITORY ACTIVITY-RELATED"/>
    <property type="match status" value="1"/>
</dbReference>